<dbReference type="PANTHER" id="PTHR37540:SF5">
    <property type="entry name" value="TRANSCRIPTION FACTOR DOMAIN-CONTAINING PROTEIN"/>
    <property type="match status" value="1"/>
</dbReference>
<dbReference type="EMBL" id="VNKQ01000008">
    <property type="protein sequence ID" value="KAG0649238.1"/>
    <property type="molecule type" value="Genomic_DNA"/>
</dbReference>
<dbReference type="OrthoDB" id="4158087at2759"/>
<sequence>MVRTIVPGHITDQTTEQHKLAFIVSSSQDKPDPNARRFIRSHVMQGKNRRKRADQPESWINRKNGQHYDCIAHFDPYLPPPLRIWSDLPITEFALDMPPYGLDLVFNFFKVVGQEMYPIEAYFDMQRGHKSSTIQIQHGNETLVQLQRRLNDCQMAISDGTISVVVCLVMMTALVGDYDVSRKHMTGLYNMVKLRGGACHPGHYNWIFPSLIKPRADLIISLLTNHKPMLFSGDISWKAFIAKEQNARESVPNPFRGVDAKLCGVWADLREFTRSANLAFQTGQKIGCILFQEVLLSVLYRLLLFDVGTCPLDEAFLIGMLAFSTNIFLRMHGVTMRFETLSARFRTSTLGIQSLEHDDSLAGFKLWLLFVASMPIVADREDPWIKTELQKTLDHSSLTSWKAVSNNLKDYLWIGGLHDDGGKNAFEVARSHSSETLES</sequence>
<dbReference type="AlphaFoldDB" id="A0A9P6VJP4"/>
<accession>A0A9P6VJP4</accession>
<dbReference type="PANTHER" id="PTHR37540">
    <property type="entry name" value="TRANSCRIPTION FACTOR (ACR-2), PUTATIVE-RELATED-RELATED"/>
    <property type="match status" value="1"/>
</dbReference>
<evidence type="ECO:0000313" key="2">
    <source>
        <dbReference type="Proteomes" id="UP000785200"/>
    </source>
</evidence>
<protein>
    <submittedName>
        <fullName evidence="1">Uncharacterized protein</fullName>
    </submittedName>
</protein>
<gene>
    <name evidence="1" type="ORF">D0Z07_4287</name>
</gene>
<evidence type="ECO:0000313" key="1">
    <source>
        <dbReference type="EMBL" id="KAG0649238.1"/>
    </source>
</evidence>
<comment type="caution">
    <text evidence="1">The sequence shown here is derived from an EMBL/GenBank/DDBJ whole genome shotgun (WGS) entry which is preliminary data.</text>
</comment>
<keyword evidence="2" id="KW-1185">Reference proteome</keyword>
<reference evidence="1" key="1">
    <citation type="submission" date="2019-07" db="EMBL/GenBank/DDBJ databases">
        <title>Hyphodiscus hymeniophilus genome sequencing and assembly.</title>
        <authorList>
            <person name="Kramer G."/>
            <person name="Nodwell J."/>
        </authorList>
    </citation>
    <scope>NUCLEOTIDE SEQUENCE</scope>
    <source>
        <strain evidence="1">ATCC 34498</strain>
    </source>
</reference>
<proteinExistence type="predicted"/>
<name>A0A9P6VJP4_9HELO</name>
<organism evidence="1 2">
    <name type="scientific">Hyphodiscus hymeniophilus</name>
    <dbReference type="NCBI Taxonomy" id="353542"/>
    <lineage>
        <taxon>Eukaryota</taxon>
        <taxon>Fungi</taxon>
        <taxon>Dikarya</taxon>
        <taxon>Ascomycota</taxon>
        <taxon>Pezizomycotina</taxon>
        <taxon>Leotiomycetes</taxon>
        <taxon>Helotiales</taxon>
        <taxon>Hyphodiscaceae</taxon>
        <taxon>Hyphodiscus</taxon>
    </lineage>
</organism>
<dbReference type="Proteomes" id="UP000785200">
    <property type="component" value="Unassembled WGS sequence"/>
</dbReference>